<dbReference type="GO" id="GO:0005737">
    <property type="term" value="C:cytoplasm"/>
    <property type="evidence" value="ECO:0007669"/>
    <property type="project" value="TreeGrafter"/>
</dbReference>
<keyword evidence="10" id="KW-1185">Reference proteome</keyword>
<comment type="similarity">
    <text evidence="2">Belongs to the XPC family.</text>
</comment>
<dbReference type="OrthoDB" id="300780at2759"/>
<dbReference type="KEGG" id="hazt:108665243"/>
<feature type="compositionally biased region" description="Basic residues" evidence="6">
    <location>
        <begin position="574"/>
        <end position="583"/>
    </location>
</feature>
<feature type="compositionally biased region" description="Polar residues" evidence="6">
    <location>
        <begin position="97"/>
        <end position="111"/>
    </location>
</feature>
<organism evidence="10 11">
    <name type="scientific">Hyalella azteca</name>
    <name type="common">Amphipod</name>
    <dbReference type="NCBI Taxonomy" id="294128"/>
    <lineage>
        <taxon>Eukaryota</taxon>
        <taxon>Metazoa</taxon>
        <taxon>Ecdysozoa</taxon>
        <taxon>Arthropoda</taxon>
        <taxon>Crustacea</taxon>
        <taxon>Multicrustacea</taxon>
        <taxon>Malacostraca</taxon>
        <taxon>Eumalacostraca</taxon>
        <taxon>Peracarida</taxon>
        <taxon>Amphipoda</taxon>
        <taxon>Senticaudata</taxon>
        <taxon>Talitrida</taxon>
        <taxon>Talitroidea</taxon>
        <taxon>Hyalellidae</taxon>
        <taxon>Hyalella</taxon>
    </lineage>
</organism>
<name>A0A979FP10_HYAAZ</name>
<dbReference type="Gene3D" id="3.90.260.10">
    <property type="entry name" value="Transglutaminase-like"/>
    <property type="match status" value="1"/>
</dbReference>
<feature type="compositionally biased region" description="Basic and acidic residues" evidence="6">
    <location>
        <begin position="213"/>
        <end position="232"/>
    </location>
</feature>
<evidence type="ECO:0000256" key="3">
    <source>
        <dbReference type="ARBA" id="ARBA00022763"/>
    </source>
</evidence>
<dbReference type="AlphaFoldDB" id="A0A979FP10"/>
<sequence length="1082" mass="124722">MASRRSSRIAILKSAELKSNKTRSASDGYISKKKQAIKKITNNKKVKKENSIVHSNEIDSSIIKEEETFECKGLVPDKLLELPKSAIKKTSHKNAKSEMTFSNQVSPTGASRSKFPGRLVKEASQEILAQKKRSPAVNVVEEIEVIHSVTKKRCLETHDLKLDQMRVRVLVETLHPKASEALNKLNIENLRVSHKTSDCLKSNLDENRKELCESGSKAKEERSKNKCTEQPKKGRKKLRQKVSNERDTKWKAASDLELSDWEDVGNREDAEIWDDINSLMKKDEAAALSLLAKRDAEDAKENKEVALEPASVQIELEAPTLWGSYRSKKMKSKDYEMLQQLKLEVNRSIRENYLNSHKVHLLLLFGHGLHINRLLNSEELLACALSIITNEEVYPPKSISLNYLENLTCWYCKEITRVESPLEKFYWMQSLKFYLRERFEKRQAKTAREFVYMFILVARALGMPVRLVQSIKPMHYRPSHKDLFKPMNEDGSKFLKDHGPPSSKSSNKSHNVDESKLIDPEASKFKRGQAQSSNCDHESKRSNKPVKRKVKKNTYNDKFQDDDSSDSDFEGTSGKKRKLKKKGVTSPGSNSSFKSTSSSSGSGSKRRLSQDSGNESGRKKKKLEEHNEWAEIYVEEEERWVCIDIIRNKIDCHDELAKLALAPVAYLTAFNADQSAKDVTKRYVAKWLSFENKLRCDTVWWQQVLAPYAPIFTAREKAEDKQLEETLRQQPLPKTIAEYKNHPMFALQRHLLKFEAFYPPNPDPVGYVRGEAVYPRNRVYTLHTRNTWKKAGKTVKVDEEPYKIVKTLKFDRALWQMIKDLPLEIFGLWQVEDYQPPVAKDGRVPRNEYGNVELFKETMLPVGTVHLDARYEDLNRVARKLKIDCAPAMVGFENHRGGSHPLFDGYVVCEEFKDLLLDTWREEMELKEKREEIKRLRRIYDNWKRLIQGMLIRNHVWEKYGQVSDEDGPSSSKKLKPKSREKTLKIQKIKKNNIETKQPKAEQKVHLGIDMNSDTVVMAKLSFKASLSSRGMVRTTKTAEDETLAAIEPKKEDLLIDSDEEAKETEEDKKAKLRKILAWNSS</sequence>
<dbReference type="InterPro" id="IPR038765">
    <property type="entry name" value="Papain-like_cys_pep_sf"/>
</dbReference>
<evidence type="ECO:0000259" key="7">
    <source>
        <dbReference type="SMART" id="SM01030"/>
    </source>
</evidence>
<gene>
    <name evidence="11" type="primary">LOC108665243</name>
</gene>
<dbReference type="Pfam" id="PF10403">
    <property type="entry name" value="BHD_1"/>
    <property type="match status" value="1"/>
</dbReference>
<dbReference type="PANTHER" id="PTHR12135">
    <property type="entry name" value="DNA REPAIR PROTEIN XP-C / RAD4"/>
    <property type="match status" value="1"/>
</dbReference>
<feature type="compositionally biased region" description="Low complexity" evidence="6">
    <location>
        <begin position="586"/>
        <end position="603"/>
    </location>
</feature>
<feature type="region of interest" description="Disordered" evidence="6">
    <location>
        <begin position="962"/>
        <end position="981"/>
    </location>
</feature>
<keyword evidence="5" id="KW-0539">Nucleus</keyword>
<feature type="domain" description="Rad4 beta-hairpin" evidence="7">
    <location>
        <begin position="728"/>
        <end position="780"/>
    </location>
</feature>
<dbReference type="FunFam" id="3.30.70.2460:FF:000001">
    <property type="entry name" value="DNA repair protein Rad4 family"/>
    <property type="match status" value="1"/>
</dbReference>
<evidence type="ECO:0000256" key="6">
    <source>
        <dbReference type="SAM" id="MobiDB-lite"/>
    </source>
</evidence>
<dbReference type="Pfam" id="PF03835">
    <property type="entry name" value="Rad4"/>
    <property type="match status" value="1"/>
</dbReference>
<proteinExistence type="inferred from homology"/>
<feature type="compositionally biased region" description="Basic residues" evidence="6">
    <location>
        <begin position="542"/>
        <end position="552"/>
    </location>
</feature>
<keyword evidence="4" id="KW-0234">DNA repair</keyword>
<dbReference type="InterPro" id="IPR018326">
    <property type="entry name" value="Rad4_beta-hairpin_dom1"/>
</dbReference>
<evidence type="ECO:0000256" key="1">
    <source>
        <dbReference type="ARBA" id="ARBA00004123"/>
    </source>
</evidence>
<feature type="region of interest" description="Disordered" evidence="6">
    <location>
        <begin position="213"/>
        <end position="246"/>
    </location>
</feature>
<dbReference type="Gene3D" id="3.30.70.2460">
    <property type="entry name" value="Rad4, beta-hairpin domain BHD3"/>
    <property type="match status" value="1"/>
</dbReference>
<feature type="region of interest" description="Disordered" evidence="6">
    <location>
        <begin position="91"/>
        <end position="114"/>
    </location>
</feature>
<dbReference type="GO" id="GO:0003697">
    <property type="term" value="F:single-stranded DNA binding"/>
    <property type="evidence" value="ECO:0007669"/>
    <property type="project" value="TreeGrafter"/>
</dbReference>
<evidence type="ECO:0000256" key="4">
    <source>
        <dbReference type="ARBA" id="ARBA00023204"/>
    </source>
</evidence>
<dbReference type="SMART" id="SM01031">
    <property type="entry name" value="BHD_2"/>
    <property type="match status" value="1"/>
</dbReference>
<accession>A0A979FP10</accession>
<dbReference type="SUPFAM" id="SSF54001">
    <property type="entry name" value="Cysteine proteinases"/>
    <property type="match status" value="1"/>
</dbReference>
<dbReference type="SMART" id="SM01030">
    <property type="entry name" value="BHD_1"/>
    <property type="match status" value="1"/>
</dbReference>
<feature type="compositionally biased region" description="Low complexity" evidence="6">
    <location>
        <begin position="500"/>
        <end position="509"/>
    </location>
</feature>
<feature type="compositionally biased region" description="Basic and acidic residues" evidence="6">
    <location>
        <begin position="479"/>
        <end position="499"/>
    </location>
</feature>
<evidence type="ECO:0000259" key="9">
    <source>
        <dbReference type="SMART" id="SM01032"/>
    </source>
</evidence>
<feature type="compositionally biased region" description="Basic and acidic residues" evidence="6">
    <location>
        <begin position="510"/>
        <end position="524"/>
    </location>
</feature>
<feature type="region of interest" description="Disordered" evidence="6">
    <location>
        <begin position="479"/>
        <end position="622"/>
    </location>
</feature>
<dbReference type="Pfam" id="PF10405">
    <property type="entry name" value="BHD_3"/>
    <property type="match status" value="1"/>
</dbReference>
<feature type="domain" description="Rad4 beta-hairpin" evidence="9">
    <location>
        <begin position="844"/>
        <end position="920"/>
    </location>
</feature>
<dbReference type="InterPro" id="IPR018327">
    <property type="entry name" value="BHD_2"/>
</dbReference>
<evidence type="ECO:0000313" key="10">
    <source>
        <dbReference type="Proteomes" id="UP000694843"/>
    </source>
</evidence>
<dbReference type="GO" id="GO:0006298">
    <property type="term" value="P:mismatch repair"/>
    <property type="evidence" value="ECO:0007669"/>
    <property type="project" value="TreeGrafter"/>
</dbReference>
<protein>
    <submittedName>
        <fullName evidence="11">DNA repair protein complementing XP-C cells</fullName>
    </submittedName>
</protein>
<dbReference type="Gene3D" id="2.20.20.110">
    <property type="entry name" value="Rad4, beta-hairpin domain BHD1"/>
    <property type="match status" value="1"/>
</dbReference>
<dbReference type="GeneID" id="108665243"/>
<dbReference type="InterPro" id="IPR018325">
    <property type="entry name" value="Rad4/PNGase_transGLS-fold"/>
</dbReference>
<evidence type="ECO:0000256" key="2">
    <source>
        <dbReference type="ARBA" id="ARBA00009525"/>
    </source>
</evidence>
<dbReference type="InterPro" id="IPR018328">
    <property type="entry name" value="Rad4_beta-hairpin_dom3"/>
</dbReference>
<keyword evidence="3" id="KW-0227">DNA damage</keyword>
<reference evidence="11" key="1">
    <citation type="submission" date="2025-08" db="UniProtKB">
        <authorList>
            <consortium name="RefSeq"/>
        </authorList>
    </citation>
    <scope>IDENTIFICATION</scope>
    <source>
        <tissue evidence="11">Whole organism</tissue>
    </source>
</reference>
<dbReference type="InterPro" id="IPR036985">
    <property type="entry name" value="Transglutaminase-like_sf"/>
</dbReference>
<dbReference type="InterPro" id="IPR042488">
    <property type="entry name" value="Rad4_BHD3_sf"/>
</dbReference>
<dbReference type="RefSeq" id="XP_047738813.1">
    <property type="nucleotide sequence ID" value="XM_047882857.1"/>
</dbReference>
<dbReference type="GO" id="GO:0000111">
    <property type="term" value="C:nucleotide-excision repair factor 2 complex"/>
    <property type="evidence" value="ECO:0007669"/>
    <property type="project" value="TreeGrafter"/>
</dbReference>
<dbReference type="PANTHER" id="PTHR12135:SF0">
    <property type="entry name" value="DNA REPAIR PROTEIN COMPLEMENTING XP-C CELLS"/>
    <property type="match status" value="1"/>
</dbReference>
<dbReference type="GO" id="GO:0003684">
    <property type="term" value="F:damaged DNA binding"/>
    <property type="evidence" value="ECO:0007669"/>
    <property type="project" value="InterPro"/>
</dbReference>
<dbReference type="InterPro" id="IPR004583">
    <property type="entry name" value="DNA_repair_Rad4"/>
</dbReference>
<comment type="subcellular location">
    <subcellularLocation>
        <location evidence="1">Nucleus</location>
    </subcellularLocation>
</comment>
<dbReference type="GO" id="GO:0071942">
    <property type="term" value="C:XPC complex"/>
    <property type="evidence" value="ECO:0007669"/>
    <property type="project" value="TreeGrafter"/>
</dbReference>
<evidence type="ECO:0000259" key="8">
    <source>
        <dbReference type="SMART" id="SM01031"/>
    </source>
</evidence>
<dbReference type="GO" id="GO:0006289">
    <property type="term" value="P:nucleotide-excision repair"/>
    <property type="evidence" value="ECO:0007669"/>
    <property type="project" value="InterPro"/>
</dbReference>
<feature type="domain" description="Rad4 beta-hairpin" evidence="8">
    <location>
        <begin position="782"/>
        <end position="837"/>
    </location>
</feature>
<evidence type="ECO:0000256" key="5">
    <source>
        <dbReference type="ARBA" id="ARBA00023242"/>
    </source>
</evidence>
<dbReference type="Proteomes" id="UP000694843">
    <property type="component" value="Unplaced"/>
</dbReference>
<evidence type="ECO:0000313" key="11">
    <source>
        <dbReference type="RefSeq" id="XP_047738813.1"/>
    </source>
</evidence>
<dbReference type="SMART" id="SM01032">
    <property type="entry name" value="BHD_3"/>
    <property type="match status" value="1"/>
</dbReference>